<dbReference type="Proteomes" id="UP000558192">
    <property type="component" value="Unassembled WGS sequence"/>
</dbReference>
<evidence type="ECO:0000259" key="2">
    <source>
        <dbReference type="Pfam" id="PF01298"/>
    </source>
</evidence>
<dbReference type="Gene3D" id="2.40.160.90">
    <property type="match status" value="3"/>
</dbReference>
<keyword evidence="4" id="KW-1185">Reference proteome</keyword>
<feature type="compositionally biased region" description="Pro residues" evidence="1">
    <location>
        <begin position="1"/>
        <end position="16"/>
    </location>
</feature>
<gene>
    <name evidence="3" type="ORF">GGQ97_000165</name>
</gene>
<feature type="domain" description="Transferrin-binding protein B C-lobe/N-lobe beta-barrel" evidence="2">
    <location>
        <begin position="683"/>
        <end position="788"/>
    </location>
</feature>
<evidence type="ECO:0000313" key="4">
    <source>
        <dbReference type="Proteomes" id="UP000558192"/>
    </source>
</evidence>
<sequence>MANPPTPPTTPSPPPTGTNSSLVAPLLSETFTNRNAEVALTADVAAGTGTSTIAQKPLNLVYDAASGSYTLTANGRTLVFGPSDIDQARSTSTLTVYVKGTSNANSDTLTMTKAGTSGRFTYRYVGGAFWERSLVSGNTLTASAQSSVYGAVTPNAGVPRTGAASYAIDLIGYVTSQANPFGITGSGRLDVDFARGLVVANGTIPMSPATGFSGSFRSAATLSSTSNSFTGSFNIDAFGSYSGTIEGLFFGPAADEVGGAWTAQESATGAASGVILGRRDGQPGNVSFAEVRNNDYFYSTASRLDYRQTATTPQNGTVADAPLTIQYNAASGSYTLVTPDRSVVFRGGGANVVNGSFMALSGTANDRLSVSGTGTYVRAGKWISSANVPQSSNLDIRLQQFAFGMPTATAGVPRSGEGAYVIDVAGSAADGDYPNRMDFSGTGLVRVNFGSGALSLSSGVNYREDWFTSGRAAFTANGQLSGTGTLSSSANAFNGSLTLSGVGAYTGTFAGQLFGPAGQELGATFKATDGTGGAASGTILGKRDDSILAAEVGLTDLGVTTTFSVGAARIGQTSDQQTDLTYNPAAGSYRINTLPYDLTGRGFDVTLGTGDRTMGPDGTTGYDKVSGDVRLTGYLLNPGPNNPRLALTYASFGDFMVTYNRTGFASTDRFLFHYGIPTTGASLPRSGVANYSGLVLGQGRFEPISLTTDVTGTSAFQIDFGAMTWTGSLALRGAPFGSTATPGTIGTFGYSGQVATNGFFGNASTPGTFGSLMGRFYGPGAAEIGANWNIGGTDPNGQRFELQGITVGRKN</sequence>
<dbReference type="SUPFAM" id="SSF56925">
    <property type="entry name" value="OMPA-like"/>
    <property type="match status" value="3"/>
</dbReference>
<dbReference type="AlphaFoldDB" id="A0A7X6BFV9"/>
<protein>
    <submittedName>
        <fullName evidence="3">Lipopolysaccharide export system protein LptA</fullName>
    </submittedName>
</protein>
<feature type="region of interest" description="Disordered" evidence="1">
    <location>
        <begin position="1"/>
        <end position="20"/>
    </location>
</feature>
<dbReference type="InterPro" id="IPR011250">
    <property type="entry name" value="OMP/PagP_B-barrel"/>
</dbReference>
<proteinExistence type="predicted"/>
<dbReference type="EMBL" id="JAATJC010000001">
    <property type="protein sequence ID" value="NJC04372.1"/>
    <property type="molecule type" value="Genomic_DNA"/>
</dbReference>
<organism evidence="3 4">
    <name type="scientific">Sphingomonas kaistensis</name>
    <dbReference type="NCBI Taxonomy" id="298708"/>
    <lineage>
        <taxon>Bacteria</taxon>
        <taxon>Pseudomonadati</taxon>
        <taxon>Pseudomonadota</taxon>
        <taxon>Alphaproteobacteria</taxon>
        <taxon>Sphingomonadales</taxon>
        <taxon>Sphingomonadaceae</taxon>
        <taxon>Sphingomonas</taxon>
    </lineage>
</organism>
<evidence type="ECO:0000256" key="1">
    <source>
        <dbReference type="SAM" id="MobiDB-lite"/>
    </source>
</evidence>
<comment type="caution">
    <text evidence="3">The sequence shown here is derived from an EMBL/GenBank/DDBJ whole genome shotgun (WGS) entry which is preliminary data.</text>
</comment>
<dbReference type="Pfam" id="PF01298">
    <property type="entry name" value="TbpB_B_D"/>
    <property type="match status" value="1"/>
</dbReference>
<reference evidence="3 4" key="1">
    <citation type="submission" date="2020-03" db="EMBL/GenBank/DDBJ databases">
        <title>Genomic Encyclopedia of Type Strains, Phase IV (KMG-IV): sequencing the most valuable type-strain genomes for metagenomic binning, comparative biology and taxonomic classification.</title>
        <authorList>
            <person name="Goeker M."/>
        </authorList>
    </citation>
    <scope>NUCLEOTIDE SEQUENCE [LARGE SCALE GENOMIC DNA]</scope>
    <source>
        <strain evidence="3 4">DSM 16846</strain>
    </source>
</reference>
<name>A0A7X6BFV9_9SPHN</name>
<evidence type="ECO:0000313" key="3">
    <source>
        <dbReference type="EMBL" id="NJC04372.1"/>
    </source>
</evidence>
<dbReference type="InterPro" id="IPR001677">
    <property type="entry name" value="TbpB_B_D"/>
</dbReference>
<dbReference type="RefSeq" id="WP_168067206.1">
    <property type="nucleotide sequence ID" value="NZ_JAATJC010000001.1"/>
</dbReference>
<accession>A0A7X6BFV9</accession>